<accession>A0A3D9H0M9</accession>
<dbReference type="Proteomes" id="UP000256845">
    <property type="component" value="Unassembled WGS sequence"/>
</dbReference>
<name>A0A3D9H0M9_9PROT</name>
<dbReference type="AlphaFoldDB" id="A0A3D9H0M9"/>
<sequence length="426" mass="45440">MNGPTSISMSAARAFGRLRISRPGPSIYLDQIQERGDINEQQAAKLETVLERIAEEGIDPDSLTVCGQQASWNPFRFFISSAYAADGCVIRFAGGQAFSLSETEQQALRETQRLAAAEKIPELVTEVVDLRAVDNPTEDQKIALAQAEGRLVQQMAYYELCADEQYSLRNSGLVPTNGAFDSFFKTAEIYKAGGDGFAAKLTDGYEKYKNDYIALRKENPDLYHAMIVVLYKHDANAVDAAFLLNGISALRDAGQDPTDLIKRAANSAVASKYPDSMSVASSYTALGSTAPRDVERTLALAAAELTPSEKVLFVEVVIKQAWDYYEGPRKTSEFLAKITEAIAIVGGGAAGGVKLVTGGGQVLRAGSIAFANCIKNPVCRNEAVIAMAEASAGEALGGGTLITSTGAVVATSSLKYGDEVVEVVSK</sequence>
<evidence type="ECO:0000313" key="2">
    <source>
        <dbReference type="Proteomes" id="UP000256845"/>
    </source>
</evidence>
<reference evidence="1 2" key="1">
    <citation type="submission" date="2018-07" db="EMBL/GenBank/DDBJ databases">
        <title>Genomic Encyclopedia of Type Strains, Phase III (KMG-III): the genomes of soil and plant-associated and newly described type strains.</title>
        <authorList>
            <person name="Whitman W."/>
        </authorList>
    </citation>
    <scope>NUCLEOTIDE SEQUENCE [LARGE SCALE GENOMIC DNA]</scope>
    <source>
        <strain evidence="1 2">CECT 8488</strain>
    </source>
</reference>
<evidence type="ECO:0000313" key="1">
    <source>
        <dbReference type="EMBL" id="RED43067.1"/>
    </source>
</evidence>
<protein>
    <submittedName>
        <fullName evidence="1">Uncharacterized protein</fullName>
    </submittedName>
</protein>
<keyword evidence="2" id="KW-1185">Reference proteome</keyword>
<proteinExistence type="predicted"/>
<dbReference type="EMBL" id="QRDW01000042">
    <property type="protein sequence ID" value="RED43067.1"/>
    <property type="molecule type" value="Genomic_DNA"/>
</dbReference>
<organism evidence="1 2">
    <name type="scientific">Aestuariispira insulae</name>
    <dbReference type="NCBI Taxonomy" id="1461337"/>
    <lineage>
        <taxon>Bacteria</taxon>
        <taxon>Pseudomonadati</taxon>
        <taxon>Pseudomonadota</taxon>
        <taxon>Alphaproteobacteria</taxon>
        <taxon>Rhodospirillales</taxon>
        <taxon>Kiloniellaceae</taxon>
        <taxon>Aestuariispira</taxon>
    </lineage>
</organism>
<gene>
    <name evidence="1" type="ORF">DFP90_1421</name>
</gene>
<comment type="caution">
    <text evidence="1">The sequence shown here is derived from an EMBL/GenBank/DDBJ whole genome shotgun (WGS) entry which is preliminary data.</text>
</comment>